<feature type="transmembrane region" description="Helical" evidence="10">
    <location>
        <begin position="280"/>
        <end position="300"/>
    </location>
</feature>
<feature type="region of interest" description="Disordered" evidence="9">
    <location>
        <begin position="116"/>
        <end position="149"/>
    </location>
</feature>
<keyword evidence="7 10" id="KW-1133">Transmembrane helix</keyword>
<evidence type="ECO:0000256" key="8">
    <source>
        <dbReference type="ARBA" id="ARBA00023136"/>
    </source>
</evidence>
<reference evidence="11 12" key="1">
    <citation type="submission" date="2014-04" db="EMBL/GenBank/DDBJ databases">
        <authorList>
            <consortium name="DOE Joint Genome Institute"/>
            <person name="Kuo A."/>
            <person name="Girlanda M."/>
            <person name="Perotto S."/>
            <person name="Kohler A."/>
            <person name="Nagy L.G."/>
            <person name="Floudas D."/>
            <person name="Copeland A."/>
            <person name="Barry K.W."/>
            <person name="Cichocki N."/>
            <person name="Veneault-Fourrey C."/>
            <person name="LaButti K."/>
            <person name="Lindquist E.A."/>
            <person name="Lipzen A."/>
            <person name="Lundell T."/>
            <person name="Morin E."/>
            <person name="Murat C."/>
            <person name="Sun H."/>
            <person name="Tunlid A."/>
            <person name="Henrissat B."/>
            <person name="Grigoriev I.V."/>
            <person name="Hibbett D.S."/>
            <person name="Martin F."/>
            <person name="Nordberg H.P."/>
            <person name="Cantor M.N."/>
            <person name="Hua S.X."/>
        </authorList>
    </citation>
    <scope>NUCLEOTIDE SEQUENCE [LARGE SCALE GENOMIC DNA]</scope>
    <source>
        <strain evidence="11 12">MUT 4182</strain>
    </source>
</reference>
<keyword evidence="8 10" id="KW-0472">Membrane</keyword>
<sequence length="470" mass="51912">MDTPPNNTNEEEQSVSGGHYQYGVFAFEAPSDTQTIEMAFRPGRDLEGSPRRVDTSETLSTPYSPSIATPNTYFGSITVQSPHRGRIPISPTSQARSTALQTASSRPPFAFLAPPESAPSSFSSLNTQLNQHSVSKVEPSEPDREEKSIGSVENHVIGENEHSYAYPFSQAVGEEDSPYPEVRASVSNTDDPDMPTLTFRMWSIGIILCFFRAGFNFFFYLRWPSPWISDILVVIVAYPLGKTLDRFLPIHSWNIPSCFPVVGGRPFSLNPGPFNIKEHALIFMMSGAALTPAYGMLMVIATEKDYGFSLGIGFSFLFLFSTEITGFSLAAITRELLIYPASVIWPNSLVQSTLLNTLHAEEEKITGHLSRYRFLVICGVAAFLYHFLPGFLFTALSSFSWACWITPNNAVVNQLFGTVTGLGMGLITFDWTQIGYISSPLIVPWYVDGFWVSAGDLTIYLAGGQVSTFF</sequence>
<evidence type="ECO:0000313" key="12">
    <source>
        <dbReference type="Proteomes" id="UP000054248"/>
    </source>
</evidence>
<dbReference type="EMBL" id="KN823003">
    <property type="protein sequence ID" value="KIO27769.1"/>
    <property type="molecule type" value="Genomic_DNA"/>
</dbReference>
<dbReference type="Pfam" id="PF03169">
    <property type="entry name" value="OPT"/>
    <property type="match status" value="1"/>
</dbReference>
<feature type="transmembrane region" description="Helical" evidence="10">
    <location>
        <begin position="411"/>
        <end position="429"/>
    </location>
</feature>
<gene>
    <name evidence="11" type="ORF">M407DRAFT_22948</name>
</gene>
<dbReference type="GO" id="GO:0015031">
    <property type="term" value="P:protein transport"/>
    <property type="evidence" value="ECO:0007669"/>
    <property type="project" value="UniProtKB-KW"/>
</dbReference>
<keyword evidence="3" id="KW-0813">Transport</keyword>
<dbReference type="GO" id="GO:0035673">
    <property type="term" value="F:oligopeptide transmembrane transporter activity"/>
    <property type="evidence" value="ECO:0007669"/>
    <property type="project" value="InterPro"/>
</dbReference>
<keyword evidence="5" id="KW-0571">Peptide transport</keyword>
<evidence type="ECO:0000256" key="6">
    <source>
        <dbReference type="ARBA" id="ARBA00022927"/>
    </source>
</evidence>
<comment type="subcellular location">
    <subcellularLocation>
        <location evidence="1">Membrane</location>
        <topology evidence="1">Multi-pass membrane protein</topology>
    </subcellularLocation>
</comment>
<dbReference type="InterPro" id="IPR004648">
    <property type="entry name" value="Oligpept_transpt"/>
</dbReference>
<dbReference type="HOGENOM" id="CLU_581657_0_0_1"/>
<evidence type="ECO:0000313" key="11">
    <source>
        <dbReference type="EMBL" id="KIO27769.1"/>
    </source>
</evidence>
<evidence type="ECO:0000256" key="3">
    <source>
        <dbReference type="ARBA" id="ARBA00022448"/>
    </source>
</evidence>
<evidence type="ECO:0000256" key="9">
    <source>
        <dbReference type="SAM" id="MobiDB-lite"/>
    </source>
</evidence>
<dbReference type="STRING" id="1051891.A0A0C3QLZ1"/>
<feature type="transmembrane region" description="Helical" evidence="10">
    <location>
        <begin position="374"/>
        <end position="399"/>
    </location>
</feature>
<dbReference type="NCBIfam" id="TIGR00728">
    <property type="entry name" value="OPT_sfam"/>
    <property type="match status" value="1"/>
</dbReference>
<evidence type="ECO:0000256" key="5">
    <source>
        <dbReference type="ARBA" id="ARBA00022856"/>
    </source>
</evidence>
<name>A0A0C3QLZ1_9AGAM</name>
<evidence type="ECO:0000256" key="2">
    <source>
        <dbReference type="ARBA" id="ARBA00008807"/>
    </source>
</evidence>
<evidence type="ECO:0000256" key="7">
    <source>
        <dbReference type="ARBA" id="ARBA00022989"/>
    </source>
</evidence>
<feature type="compositionally biased region" description="Polar residues" evidence="9">
    <location>
        <begin position="90"/>
        <end position="104"/>
    </location>
</feature>
<dbReference type="InterPro" id="IPR004813">
    <property type="entry name" value="OPT"/>
</dbReference>
<feature type="region of interest" description="Disordered" evidence="9">
    <location>
        <begin position="1"/>
        <end position="20"/>
    </location>
</feature>
<feature type="transmembrane region" description="Helical" evidence="10">
    <location>
        <begin position="201"/>
        <end position="221"/>
    </location>
</feature>
<evidence type="ECO:0000256" key="10">
    <source>
        <dbReference type="SAM" id="Phobius"/>
    </source>
</evidence>
<keyword evidence="6" id="KW-0653">Protein transport</keyword>
<keyword evidence="12" id="KW-1185">Reference proteome</keyword>
<protein>
    <submittedName>
        <fullName evidence="11">Uncharacterized protein</fullName>
    </submittedName>
</protein>
<reference evidence="12" key="2">
    <citation type="submission" date="2015-01" db="EMBL/GenBank/DDBJ databases">
        <title>Evolutionary Origins and Diversification of the Mycorrhizal Mutualists.</title>
        <authorList>
            <consortium name="DOE Joint Genome Institute"/>
            <consortium name="Mycorrhizal Genomics Consortium"/>
            <person name="Kohler A."/>
            <person name="Kuo A."/>
            <person name="Nagy L.G."/>
            <person name="Floudas D."/>
            <person name="Copeland A."/>
            <person name="Barry K.W."/>
            <person name="Cichocki N."/>
            <person name="Veneault-Fourrey C."/>
            <person name="LaButti K."/>
            <person name="Lindquist E.A."/>
            <person name="Lipzen A."/>
            <person name="Lundell T."/>
            <person name="Morin E."/>
            <person name="Murat C."/>
            <person name="Riley R."/>
            <person name="Ohm R."/>
            <person name="Sun H."/>
            <person name="Tunlid A."/>
            <person name="Henrissat B."/>
            <person name="Grigoriev I.V."/>
            <person name="Hibbett D.S."/>
            <person name="Martin F."/>
        </authorList>
    </citation>
    <scope>NUCLEOTIDE SEQUENCE [LARGE SCALE GENOMIC DNA]</scope>
    <source>
        <strain evidence="12">MUT 4182</strain>
    </source>
</reference>
<organism evidence="11 12">
    <name type="scientific">Tulasnella calospora MUT 4182</name>
    <dbReference type="NCBI Taxonomy" id="1051891"/>
    <lineage>
        <taxon>Eukaryota</taxon>
        <taxon>Fungi</taxon>
        <taxon>Dikarya</taxon>
        <taxon>Basidiomycota</taxon>
        <taxon>Agaricomycotina</taxon>
        <taxon>Agaricomycetes</taxon>
        <taxon>Cantharellales</taxon>
        <taxon>Tulasnellaceae</taxon>
        <taxon>Tulasnella</taxon>
    </lineage>
</organism>
<dbReference type="GO" id="GO:0016020">
    <property type="term" value="C:membrane"/>
    <property type="evidence" value="ECO:0007669"/>
    <property type="project" value="UniProtKB-SubCell"/>
</dbReference>
<comment type="similarity">
    <text evidence="2">Belongs to the oligopeptide OPT transporter family.</text>
</comment>
<feature type="compositionally biased region" description="Basic and acidic residues" evidence="9">
    <location>
        <begin position="42"/>
        <end position="55"/>
    </location>
</feature>
<dbReference type="Proteomes" id="UP000054248">
    <property type="component" value="Unassembled WGS sequence"/>
</dbReference>
<accession>A0A0C3QLZ1</accession>
<keyword evidence="4 10" id="KW-0812">Transmembrane</keyword>
<dbReference type="OrthoDB" id="9986677at2759"/>
<feature type="region of interest" description="Disordered" evidence="9">
    <location>
        <begin position="83"/>
        <end position="104"/>
    </location>
</feature>
<dbReference type="PANTHER" id="PTHR22601">
    <property type="entry name" value="ISP4 LIKE PROTEIN"/>
    <property type="match status" value="1"/>
</dbReference>
<evidence type="ECO:0000256" key="4">
    <source>
        <dbReference type="ARBA" id="ARBA00022692"/>
    </source>
</evidence>
<feature type="compositionally biased region" description="Basic and acidic residues" evidence="9">
    <location>
        <begin position="138"/>
        <end position="148"/>
    </location>
</feature>
<feature type="region of interest" description="Disordered" evidence="9">
    <location>
        <begin position="41"/>
        <end position="69"/>
    </location>
</feature>
<feature type="compositionally biased region" description="Low complexity" evidence="9">
    <location>
        <begin position="116"/>
        <end position="125"/>
    </location>
</feature>
<feature type="compositionally biased region" description="Polar residues" evidence="9">
    <location>
        <begin position="56"/>
        <end position="69"/>
    </location>
</feature>
<evidence type="ECO:0000256" key="1">
    <source>
        <dbReference type="ARBA" id="ARBA00004141"/>
    </source>
</evidence>
<dbReference type="AlphaFoldDB" id="A0A0C3QLZ1"/>
<feature type="transmembrane region" description="Helical" evidence="10">
    <location>
        <begin position="306"/>
        <end position="332"/>
    </location>
</feature>
<proteinExistence type="inferred from homology"/>